<dbReference type="Proteomes" id="UP001501509">
    <property type="component" value="Unassembled WGS sequence"/>
</dbReference>
<feature type="chain" id="PRO_5047355583" description="Secreted protein" evidence="2">
    <location>
        <begin position="22"/>
        <end position="149"/>
    </location>
</feature>
<evidence type="ECO:0000313" key="4">
    <source>
        <dbReference type="Proteomes" id="UP001501509"/>
    </source>
</evidence>
<gene>
    <name evidence="3" type="ORF">GCM10010411_14740</name>
</gene>
<reference evidence="3 4" key="1">
    <citation type="journal article" date="2019" name="Int. J. Syst. Evol. Microbiol.">
        <title>The Global Catalogue of Microorganisms (GCM) 10K type strain sequencing project: providing services to taxonomists for standard genome sequencing and annotation.</title>
        <authorList>
            <consortium name="The Broad Institute Genomics Platform"/>
            <consortium name="The Broad Institute Genome Sequencing Center for Infectious Disease"/>
            <person name="Wu L."/>
            <person name="Ma J."/>
        </authorList>
    </citation>
    <scope>NUCLEOTIDE SEQUENCE [LARGE SCALE GENOMIC DNA]</scope>
    <source>
        <strain evidence="3 4">JCM 6833</strain>
    </source>
</reference>
<evidence type="ECO:0008006" key="5">
    <source>
        <dbReference type="Google" id="ProtNLM"/>
    </source>
</evidence>
<keyword evidence="2" id="KW-0732">Signal</keyword>
<dbReference type="EMBL" id="BAAATD010000002">
    <property type="protein sequence ID" value="GAA2583146.1"/>
    <property type="molecule type" value="Genomic_DNA"/>
</dbReference>
<keyword evidence="4" id="KW-1185">Reference proteome</keyword>
<organism evidence="3 4">
    <name type="scientific">Actinomadura fulvescens</name>
    <dbReference type="NCBI Taxonomy" id="46160"/>
    <lineage>
        <taxon>Bacteria</taxon>
        <taxon>Bacillati</taxon>
        <taxon>Actinomycetota</taxon>
        <taxon>Actinomycetes</taxon>
        <taxon>Streptosporangiales</taxon>
        <taxon>Thermomonosporaceae</taxon>
        <taxon>Actinomadura</taxon>
    </lineage>
</organism>
<name>A0ABN3PI89_9ACTN</name>
<accession>A0ABN3PI89</accession>
<evidence type="ECO:0000256" key="2">
    <source>
        <dbReference type="SAM" id="SignalP"/>
    </source>
</evidence>
<comment type="caution">
    <text evidence="3">The sequence shown here is derived from an EMBL/GenBank/DDBJ whole genome shotgun (WGS) entry which is preliminary data.</text>
</comment>
<protein>
    <recommendedName>
        <fullName evidence="5">Secreted protein</fullName>
    </recommendedName>
</protein>
<proteinExistence type="predicted"/>
<evidence type="ECO:0000256" key="1">
    <source>
        <dbReference type="SAM" id="MobiDB-lite"/>
    </source>
</evidence>
<dbReference type="PROSITE" id="PS51257">
    <property type="entry name" value="PROKAR_LIPOPROTEIN"/>
    <property type="match status" value="1"/>
</dbReference>
<sequence length="149" mass="14978">MRGLKNSVCTIAAAAAVLSFATGCGGGDEDGSSPSQPGVVASTVTPSGSGGSGTAAAAQARSKLENCLRQEGIQGIPTDYSKLSSAQQAAVQKCGMQLLGQADSGLQKKLDELRACMKKRGIKVPPDGQPFVPDAKDPKSVAALRACAT</sequence>
<feature type="compositionally biased region" description="Low complexity" evidence="1">
    <location>
        <begin position="38"/>
        <end position="47"/>
    </location>
</feature>
<evidence type="ECO:0000313" key="3">
    <source>
        <dbReference type="EMBL" id="GAA2583146.1"/>
    </source>
</evidence>
<feature type="region of interest" description="Disordered" evidence="1">
    <location>
        <begin position="26"/>
        <end position="57"/>
    </location>
</feature>
<feature type="signal peptide" evidence="2">
    <location>
        <begin position="1"/>
        <end position="21"/>
    </location>
</feature>